<proteinExistence type="predicted"/>
<dbReference type="RefSeq" id="WP_054667904.1">
    <property type="nucleotide sequence ID" value="NZ_JAMHDZ010000004.1"/>
</dbReference>
<evidence type="ECO:0000313" key="1">
    <source>
        <dbReference type="EMBL" id="ALJ29639.1"/>
    </source>
</evidence>
<gene>
    <name evidence="1" type="ORF">AOT14_32990</name>
</gene>
<name>A0A0S1B3H9_9GAMM</name>
<sequence>MYAVILLKDPERYARESWEQVPDLVEYEGASYSLRAGPRQPLATDWQWDPVAVYAPDEFTEEEFQDLYAAHRPHVAELGLKY</sequence>
<evidence type="ECO:0000313" key="2">
    <source>
        <dbReference type="Proteomes" id="UP000061010"/>
    </source>
</evidence>
<protein>
    <submittedName>
        <fullName evidence="1">Uncharacterized protein</fullName>
    </submittedName>
</protein>
<organism evidence="1 2">
    <name type="scientific">Stenotrophomonas acidaminiphila</name>
    <dbReference type="NCBI Taxonomy" id="128780"/>
    <lineage>
        <taxon>Bacteria</taxon>
        <taxon>Pseudomonadati</taxon>
        <taxon>Pseudomonadota</taxon>
        <taxon>Gammaproteobacteria</taxon>
        <taxon>Lysobacterales</taxon>
        <taxon>Lysobacteraceae</taxon>
        <taxon>Stenotrophomonas</taxon>
    </lineage>
</organism>
<dbReference type="AlphaFoldDB" id="A0A0S1B3H9"/>
<dbReference type="PATRIC" id="fig|128780.6.peg.3336"/>
<reference evidence="1 2" key="1">
    <citation type="journal article" date="2015" name="Genome Announc.">
        <title>Complete Genome Sequencing of Stenotrophomonas acidaminiphila ZAC14D2_NAIMI4_2, a Multidrug-Resistant Strain Isolated from Sediments of a Polluted River in Mexico, Uncovers New Antibiotic Resistance Genes and a Novel Class-II Lasso Peptide Biosynthesis Gene Cluster.</title>
        <authorList>
            <person name="Vinuesa P."/>
            <person name="Ochoa-Sanchez L.E."/>
        </authorList>
    </citation>
    <scope>NUCLEOTIDE SEQUENCE [LARGE SCALE GENOMIC DNA]</scope>
    <source>
        <strain evidence="1 2">ZAC14D2_NAIMI4_2</strain>
    </source>
</reference>
<dbReference type="OrthoDB" id="5956032at2"/>
<accession>A0A0S1B3H9</accession>
<dbReference type="EMBL" id="CP012900">
    <property type="protein sequence ID" value="ALJ29639.1"/>
    <property type="molecule type" value="Genomic_DNA"/>
</dbReference>
<keyword evidence="2" id="KW-1185">Reference proteome</keyword>
<dbReference type="KEGG" id="sacz:AOT14_32990"/>
<dbReference type="Proteomes" id="UP000061010">
    <property type="component" value="Chromosome"/>
</dbReference>